<dbReference type="SUPFAM" id="SSF143631">
    <property type="entry name" value="ApbE-like"/>
    <property type="match status" value="1"/>
</dbReference>
<evidence type="ECO:0000256" key="5">
    <source>
        <dbReference type="ARBA" id="ARBA00022679"/>
    </source>
</evidence>
<organism evidence="14 15">
    <name type="scientific">Fundicoccus culcitae</name>
    <dbReference type="NCBI Taxonomy" id="2969821"/>
    <lineage>
        <taxon>Bacteria</taxon>
        <taxon>Bacillati</taxon>
        <taxon>Bacillota</taxon>
        <taxon>Bacilli</taxon>
        <taxon>Lactobacillales</taxon>
        <taxon>Aerococcaceae</taxon>
        <taxon>Fundicoccus</taxon>
    </lineage>
</organism>
<evidence type="ECO:0000256" key="9">
    <source>
        <dbReference type="ARBA" id="ARBA00031306"/>
    </source>
</evidence>
<keyword evidence="15" id="KW-1185">Reference proteome</keyword>
<dbReference type="InterPro" id="IPR024932">
    <property type="entry name" value="ApbE"/>
</dbReference>
<dbReference type="Gene3D" id="3.10.520.10">
    <property type="entry name" value="ApbE-like domains"/>
    <property type="match status" value="1"/>
</dbReference>
<comment type="similarity">
    <text evidence="11">Belongs to the ApbE family.</text>
</comment>
<evidence type="ECO:0000256" key="2">
    <source>
        <dbReference type="ARBA" id="ARBA00011955"/>
    </source>
</evidence>
<dbReference type="RefSeq" id="WP_313793453.1">
    <property type="nucleotide sequence ID" value="NZ_CP102453.1"/>
</dbReference>
<keyword evidence="7 11" id="KW-0274">FAD</keyword>
<dbReference type="PANTHER" id="PTHR30040:SF2">
    <property type="entry name" value="FAD:PROTEIN FMN TRANSFERASE"/>
    <property type="match status" value="1"/>
</dbReference>
<dbReference type="PIRSF" id="PIRSF006268">
    <property type="entry name" value="ApbE"/>
    <property type="match status" value="1"/>
</dbReference>
<dbReference type="EC" id="2.7.1.180" evidence="2 11"/>
<evidence type="ECO:0000256" key="1">
    <source>
        <dbReference type="ARBA" id="ARBA00001946"/>
    </source>
</evidence>
<feature type="compositionally biased region" description="Low complexity" evidence="12">
    <location>
        <begin position="30"/>
        <end position="57"/>
    </location>
</feature>
<proteinExistence type="inferred from homology"/>
<evidence type="ECO:0000313" key="15">
    <source>
        <dbReference type="Proteomes" id="UP001315967"/>
    </source>
</evidence>
<evidence type="ECO:0000256" key="8">
    <source>
        <dbReference type="ARBA" id="ARBA00022842"/>
    </source>
</evidence>
<accession>A0ABY5P5G4</accession>
<evidence type="ECO:0000256" key="6">
    <source>
        <dbReference type="ARBA" id="ARBA00022723"/>
    </source>
</evidence>
<feature type="signal peptide" evidence="13">
    <location>
        <begin position="1"/>
        <end position="26"/>
    </location>
</feature>
<keyword evidence="13" id="KW-0732">Signal</keyword>
<evidence type="ECO:0000256" key="7">
    <source>
        <dbReference type="ARBA" id="ARBA00022827"/>
    </source>
</evidence>
<dbReference type="EMBL" id="CP102453">
    <property type="protein sequence ID" value="UUX33951.1"/>
    <property type="molecule type" value="Genomic_DNA"/>
</dbReference>
<evidence type="ECO:0000256" key="3">
    <source>
        <dbReference type="ARBA" id="ARBA00016337"/>
    </source>
</evidence>
<evidence type="ECO:0000313" key="14">
    <source>
        <dbReference type="EMBL" id="UUX33951.1"/>
    </source>
</evidence>
<dbReference type="PANTHER" id="PTHR30040">
    <property type="entry name" value="THIAMINE BIOSYNTHESIS LIPOPROTEIN APBE"/>
    <property type="match status" value="1"/>
</dbReference>
<feature type="region of interest" description="Disordered" evidence="12">
    <location>
        <begin position="29"/>
        <end position="58"/>
    </location>
</feature>
<keyword evidence="4 11" id="KW-0285">Flavoprotein</keyword>
<dbReference type="InterPro" id="IPR003374">
    <property type="entry name" value="ApbE-like_sf"/>
</dbReference>
<evidence type="ECO:0000256" key="12">
    <source>
        <dbReference type="SAM" id="MobiDB-lite"/>
    </source>
</evidence>
<feature type="chain" id="PRO_5046722068" description="FAD:protein FMN transferase" evidence="13">
    <location>
        <begin position="27"/>
        <end position="371"/>
    </location>
</feature>
<protein>
    <recommendedName>
        <fullName evidence="3 11">FAD:protein FMN transferase</fullName>
        <ecNumber evidence="2 11">2.7.1.180</ecNumber>
    </recommendedName>
    <alternativeName>
        <fullName evidence="9 11">Flavin transferase</fullName>
    </alternativeName>
</protein>
<keyword evidence="8 11" id="KW-0460">Magnesium</keyword>
<dbReference type="GO" id="GO:0016740">
    <property type="term" value="F:transferase activity"/>
    <property type="evidence" value="ECO:0007669"/>
    <property type="project" value="UniProtKB-KW"/>
</dbReference>
<evidence type="ECO:0000256" key="10">
    <source>
        <dbReference type="ARBA" id="ARBA00048540"/>
    </source>
</evidence>
<sequence length="371" mass="40698">MSLTKTKHIIFTFLVIFLVGSQTIEASNQASSSDVDVTSTASPVEEVEPLPVSSEPLTRTESMLHTAVQIQIYHEGQEEAMQAAFDYMAEMERNFSTNLEGSDVYRINQAAGQEFVQVNPETYAVIERAIEIAELSDGKFDITIGAITNLWQIGSEDARVPSDEEIQAALSKIDYKKIALDPQNHAVMLEEEGMVMELGGISKGYIGGRIVDIFKPYGITTAIINLGGNVVVMGNSPTNETGWNVGVQDPDKSRGSIVGTQRVIDGAVVTSGIYERYLEQDGHLYHHIMDPETGYPLDNEISGVTVFAETSFDGDSYSTALFLFGIEDGIQFVEQTDGIEAVFIDKDKGVHLTSGLKDTFELTNEEYHIVD</sequence>
<dbReference type="Pfam" id="PF02424">
    <property type="entry name" value="ApbE"/>
    <property type="match status" value="1"/>
</dbReference>
<reference evidence="14 15" key="1">
    <citation type="submission" date="2022-08" db="EMBL/GenBank/DDBJ databases">
        <title>Aerococcaceae sp. nov isolated from spoiled eye mask.</title>
        <authorList>
            <person name="Zhou G."/>
            <person name="Xie X.-B."/>
            <person name="Shi Q.-S."/>
            <person name="Wang Y.-S."/>
            <person name="Wen X."/>
            <person name="Peng H."/>
            <person name="Yang X.-J."/>
            <person name="Tao H.-B."/>
            <person name="Huang X.-M."/>
        </authorList>
    </citation>
    <scope>NUCLEOTIDE SEQUENCE [LARGE SCALE GENOMIC DNA]</scope>
    <source>
        <strain evidence="15">DM20194951</strain>
    </source>
</reference>
<gene>
    <name evidence="14" type="ORF">NRE15_13870</name>
</gene>
<keyword evidence="6 11" id="KW-0479">Metal-binding</keyword>
<evidence type="ECO:0000256" key="13">
    <source>
        <dbReference type="SAM" id="SignalP"/>
    </source>
</evidence>
<comment type="catalytic activity">
    <reaction evidence="10 11">
        <text>L-threonyl-[protein] + FAD = FMN-L-threonyl-[protein] + AMP + H(+)</text>
        <dbReference type="Rhea" id="RHEA:36847"/>
        <dbReference type="Rhea" id="RHEA-COMP:11060"/>
        <dbReference type="Rhea" id="RHEA-COMP:11061"/>
        <dbReference type="ChEBI" id="CHEBI:15378"/>
        <dbReference type="ChEBI" id="CHEBI:30013"/>
        <dbReference type="ChEBI" id="CHEBI:57692"/>
        <dbReference type="ChEBI" id="CHEBI:74257"/>
        <dbReference type="ChEBI" id="CHEBI:456215"/>
        <dbReference type="EC" id="2.7.1.180"/>
    </reaction>
</comment>
<name>A0ABY5P5G4_9LACT</name>
<dbReference type="Proteomes" id="UP001315967">
    <property type="component" value="Chromosome"/>
</dbReference>
<evidence type="ECO:0000256" key="4">
    <source>
        <dbReference type="ARBA" id="ARBA00022630"/>
    </source>
</evidence>
<evidence type="ECO:0000256" key="11">
    <source>
        <dbReference type="PIRNR" id="PIRNR006268"/>
    </source>
</evidence>
<keyword evidence="5 11" id="KW-0808">Transferase</keyword>
<comment type="cofactor">
    <cofactor evidence="1">
        <name>Mg(2+)</name>
        <dbReference type="ChEBI" id="CHEBI:18420"/>
    </cofactor>
</comment>